<dbReference type="Gene3D" id="3.30.160.60">
    <property type="entry name" value="Classic Zinc Finger"/>
    <property type="match status" value="1"/>
</dbReference>
<dbReference type="AlphaFoldDB" id="A0A0R3RHJ2"/>
<evidence type="ECO:0000313" key="2">
    <source>
        <dbReference type="Proteomes" id="UP000050640"/>
    </source>
</evidence>
<keyword evidence="2" id="KW-1185">Reference proteome</keyword>
<protein>
    <submittedName>
        <fullName evidence="3">C2H2-type domain-containing protein</fullName>
    </submittedName>
</protein>
<dbReference type="PROSITE" id="PS00028">
    <property type="entry name" value="ZINC_FINGER_C2H2_1"/>
    <property type="match status" value="1"/>
</dbReference>
<dbReference type="WBParaSite" id="EEL_0000091701-mRNA-1">
    <property type="protein sequence ID" value="EEL_0000091701-mRNA-1"/>
    <property type="gene ID" value="EEL_0000091701"/>
</dbReference>
<reference evidence="3" key="1">
    <citation type="submission" date="2017-02" db="UniProtKB">
        <authorList>
            <consortium name="WormBaseParasite"/>
        </authorList>
    </citation>
    <scope>IDENTIFICATION</scope>
</reference>
<dbReference type="InterPro" id="IPR013087">
    <property type="entry name" value="Znf_C2H2_type"/>
</dbReference>
<accession>A0A0R3RHJ2</accession>
<sequence length="337" mass="39334">MKEAITNGERIEKENEDHWLEDVSEHEIFLHAVDNEIWKKWTDDSIDNRELTTFLRSIYEKQTKLHPLSMHSLSLSRNFVLPRVIFIPPSQIVTLAAEYDADMTIQQLIRKLTRPGRIIEQKVIRYADNLLLTVAKQERPMNMMNILFELGRNIVADSFSIIGKDTGKVLANLTLLPTLECNLCNFKTESLIVLEAHKEIPHFTRRRYRCSYCPKFFVNFRGIKSHFLKKHDVIARSDCWKMTLECSFCAVVCSSEFNLKKHKKLCRFAKTGFTMIATKQQASCAISENAWNTATLCDLSCQKFKHSISKMQANQKEIGFTQKQNPQRWIEEDFYKL</sequence>
<dbReference type="SMART" id="SM00355">
    <property type="entry name" value="ZnF_C2H2"/>
    <property type="match status" value="3"/>
</dbReference>
<evidence type="ECO:0000313" key="3">
    <source>
        <dbReference type="WBParaSite" id="EEL_0000091701-mRNA-1"/>
    </source>
</evidence>
<dbReference type="Proteomes" id="UP000050640">
    <property type="component" value="Unplaced"/>
</dbReference>
<feature type="domain" description="C2H2-type" evidence="1">
    <location>
        <begin position="210"/>
        <end position="231"/>
    </location>
</feature>
<name>A0A0R3RHJ2_9BILA</name>
<organism evidence="2 3">
    <name type="scientific">Elaeophora elaphi</name>
    <dbReference type="NCBI Taxonomy" id="1147741"/>
    <lineage>
        <taxon>Eukaryota</taxon>
        <taxon>Metazoa</taxon>
        <taxon>Ecdysozoa</taxon>
        <taxon>Nematoda</taxon>
        <taxon>Chromadorea</taxon>
        <taxon>Rhabditida</taxon>
        <taxon>Spirurina</taxon>
        <taxon>Spiruromorpha</taxon>
        <taxon>Filarioidea</taxon>
        <taxon>Onchocercidae</taxon>
        <taxon>Elaeophora</taxon>
    </lineage>
</organism>
<proteinExistence type="predicted"/>
<evidence type="ECO:0000259" key="1">
    <source>
        <dbReference type="PROSITE" id="PS00028"/>
    </source>
</evidence>